<dbReference type="EMBL" id="QVLV01000008">
    <property type="protein sequence ID" value="RGE59720.1"/>
    <property type="molecule type" value="Genomic_DNA"/>
</dbReference>
<evidence type="ECO:0000256" key="1">
    <source>
        <dbReference type="SAM" id="Phobius"/>
    </source>
</evidence>
<dbReference type="GeneID" id="97987764"/>
<keyword evidence="1" id="KW-1133">Transmembrane helix</keyword>
<proteinExistence type="predicted"/>
<gene>
    <name evidence="2" type="ORF">DXC51_13000</name>
</gene>
<dbReference type="Proteomes" id="UP000260812">
    <property type="component" value="Unassembled WGS sequence"/>
</dbReference>
<comment type="caution">
    <text evidence="2">The sequence shown here is derived from an EMBL/GenBank/DDBJ whole genome shotgun (WGS) entry which is preliminary data.</text>
</comment>
<keyword evidence="1" id="KW-0812">Transmembrane</keyword>
<protein>
    <submittedName>
        <fullName evidence="2">Uncharacterized protein</fullName>
    </submittedName>
</protein>
<dbReference type="AlphaFoldDB" id="A0A3E3I3Q7"/>
<sequence>MDQNRLQESTMKAAKKTMELTRSAMEHTQKTLEKTQELSRFAAEKSKKLRTPSAKADRIGTAVGGIAGVGLLLGGAVWMCIGKPAYAAGALIAGAAALLSNRIHYYQMKGKK</sequence>
<keyword evidence="3" id="KW-1185">Reference proteome</keyword>
<feature type="transmembrane region" description="Helical" evidence="1">
    <location>
        <begin position="59"/>
        <end position="79"/>
    </location>
</feature>
<organism evidence="2 3">
    <name type="scientific">Eisenbergiella massiliensis</name>
    <dbReference type="NCBI Taxonomy" id="1720294"/>
    <lineage>
        <taxon>Bacteria</taxon>
        <taxon>Bacillati</taxon>
        <taxon>Bacillota</taxon>
        <taxon>Clostridia</taxon>
        <taxon>Lachnospirales</taxon>
        <taxon>Lachnospiraceae</taxon>
        <taxon>Eisenbergiella</taxon>
    </lineage>
</organism>
<feature type="transmembrane region" description="Helical" evidence="1">
    <location>
        <begin position="85"/>
        <end position="103"/>
    </location>
</feature>
<dbReference type="RefSeq" id="WP_021635328.1">
    <property type="nucleotide sequence ID" value="NZ_CANNOQ010000052.1"/>
</dbReference>
<accession>A0A3E3I3Q7</accession>
<reference evidence="2" key="1">
    <citation type="submission" date="2018-08" db="EMBL/GenBank/DDBJ databases">
        <title>A genome reference for cultivated species of the human gut microbiota.</title>
        <authorList>
            <person name="Zou Y."/>
            <person name="Xue W."/>
            <person name="Luo G."/>
        </authorList>
    </citation>
    <scope>NUCLEOTIDE SEQUENCE [LARGE SCALE GENOMIC DNA]</scope>
    <source>
        <strain evidence="2">TF05-5AC</strain>
    </source>
</reference>
<name>A0A3E3I3Q7_9FIRM</name>
<evidence type="ECO:0000313" key="2">
    <source>
        <dbReference type="EMBL" id="RGE59720.1"/>
    </source>
</evidence>
<keyword evidence="1" id="KW-0472">Membrane</keyword>
<evidence type="ECO:0000313" key="3">
    <source>
        <dbReference type="Proteomes" id="UP000260812"/>
    </source>
</evidence>